<proteinExistence type="predicted"/>
<protein>
    <submittedName>
        <fullName evidence="1">Uncharacterized protein</fullName>
    </submittedName>
</protein>
<organism evidence="1 2">
    <name type="scientific">Rosa chinensis</name>
    <name type="common">China rose</name>
    <dbReference type="NCBI Taxonomy" id="74649"/>
    <lineage>
        <taxon>Eukaryota</taxon>
        <taxon>Viridiplantae</taxon>
        <taxon>Streptophyta</taxon>
        <taxon>Embryophyta</taxon>
        <taxon>Tracheophyta</taxon>
        <taxon>Spermatophyta</taxon>
        <taxon>Magnoliopsida</taxon>
        <taxon>eudicotyledons</taxon>
        <taxon>Gunneridae</taxon>
        <taxon>Pentapetalae</taxon>
        <taxon>rosids</taxon>
        <taxon>fabids</taxon>
        <taxon>Rosales</taxon>
        <taxon>Rosaceae</taxon>
        <taxon>Rosoideae</taxon>
        <taxon>Rosoideae incertae sedis</taxon>
        <taxon>Rosa</taxon>
    </lineage>
</organism>
<evidence type="ECO:0000313" key="2">
    <source>
        <dbReference type="Proteomes" id="UP000238479"/>
    </source>
</evidence>
<evidence type="ECO:0000313" key="1">
    <source>
        <dbReference type="EMBL" id="PRQ50562.1"/>
    </source>
</evidence>
<dbReference type="STRING" id="74649.A0A2P6RVV4"/>
<sequence>MGTVADETVEEDDQSDPWKKLKDFARSAANGALKWLRDNL</sequence>
<name>A0A2P6RVV4_ROSCH</name>
<comment type="caution">
    <text evidence="1">The sequence shown here is derived from an EMBL/GenBank/DDBJ whole genome shotgun (WGS) entry which is preliminary data.</text>
</comment>
<dbReference type="EMBL" id="PDCK01000040">
    <property type="protein sequence ID" value="PRQ50562.1"/>
    <property type="molecule type" value="Genomic_DNA"/>
</dbReference>
<reference evidence="1 2" key="1">
    <citation type="journal article" date="2018" name="Nat. Genet.">
        <title>The Rosa genome provides new insights in the design of modern roses.</title>
        <authorList>
            <person name="Bendahmane M."/>
        </authorList>
    </citation>
    <scope>NUCLEOTIDE SEQUENCE [LARGE SCALE GENOMIC DNA]</scope>
    <source>
        <strain evidence="2">cv. Old Blush</strain>
    </source>
</reference>
<gene>
    <name evidence="1" type="ORF">RchiOBHm_Chr2g0134621</name>
</gene>
<dbReference type="Proteomes" id="UP000238479">
    <property type="component" value="Chromosome 2"/>
</dbReference>
<dbReference type="Gramene" id="PRQ50562">
    <property type="protein sequence ID" value="PRQ50562"/>
    <property type="gene ID" value="RchiOBHm_Chr2g0134621"/>
</dbReference>
<accession>A0A2P6RVV4</accession>
<dbReference type="AlphaFoldDB" id="A0A2P6RVV4"/>
<keyword evidence="2" id="KW-1185">Reference proteome</keyword>